<reference evidence="5 6" key="1">
    <citation type="journal article" date="2010" name="J. Bacteriol.">
        <title>Biochemical characterization of a novel indole prenyltransferase from Streptomyces sp. SN-593.</title>
        <authorList>
            <person name="Takahashi S."/>
            <person name="Takagi H."/>
            <person name="Toyoda A."/>
            <person name="Uramoto M."/>
            <person name="Nogawa T."/>
            <person name="Ueki M."/>
            <person name="Sakaki Y."/>
            <person name="Osada H."/>
        </authorList>
    </citation>
    <scope>NUCLEOTIDE SEQUENCE [LARGE SCALE GENOMIC DNA]</scope>
    <source>
        <strain evidence="5 6">SN-593</strain>
    </source>
</reference>
<reference evidence="5 6" key="3">
    <citation type="journal article" date="2011" name="Nat. Chem. Biol.">
        <title>Reveromycin A biosynthesis uses RevG and RevJ for stereospecific spiroacetal formation.</title>
        <authorList>
            <person name="Takahashi S."/>
            <person name="Toyoda A."/>
            <person name="Sekiyama Y."/>
            <person name="Takagi H."/>
            <person name="Nogawa T."/>
            <person name="Uramoto M."/>
            <person name="Suzuki R."/>
            <person name="Koshino H."/>
            <person name="Kumano T."/>
            <person name="Panthee S."/>
            <person name="Dairi T."/>
            <person name="Ishikawa J."/>
            <person name="Ikeda H."/>
            <person name="Sakaki Y."/>
            <person name="Osada H."/>
        </authorList>
    </citation>
    <scope>NUCLEOTIDE SEQUENCE [LARGE SCALE GENOMIC DNA]</scope>
    <source>
        <strain evidence="5 6">SN-593</strain>
    </source>
</reference>
<dbReference type="Gene3D" id="1.10.1200.10">
    <property type="entry name" value="ACP-like"/>
    <property type="match status" value="1"/>
</dbReference>
<dbReference type="PROSITE" id="PS50075">
    <property type="entry name" value="CARRIER"/>
    <property type="match status" value="1"/>
</dbReference>
<sequence length="137" mass="13906">MTPPDPSSPPTTAGGTPPAAPRTSPVVDPAPAPGPGPGSAPAAAAEHRADLDLDLDLLRAAVADVLGIAPEKVGDDDNLVALGVESVRVMAISAQLRKYRVRIGYAQMIEEPTLRAWWRLVADSAPGGAATDAGRAG</sequence>
<dbReference type="Proteomes" id="UP000595703">
    <property type="component" value="Chromosome"/>
</dbReference>
<evidence type="ECO:0000313" key="6">
    <source>
        <dbReference type="Proteomes" id="UP000595703"/>
    </source>
</evidence>
<evidence type="ECO:0000256" key="1">
    <source>
        <dbReference type="ARBA" id="ARBA00022450"/>
    </source>
</evidence>
<evidence type="ECO:0000313" key="5">
    <source>
        <dbReference type="EMBL" id="BBB02301.1"/>
    </source>
</evidence>
<dbReference type="SUPFAM" id="SSF47336">
    <property type="entry name" value="ACP-like"/>
    <property type="match status" value="1"/>
</dbReference>
<dbReference type="InterPro" id="IPR009081">
    <property type="entry name" value="PP-bd_ACP"/>
</dbReference>
<feature type="compositionally biased region" description="Pro residues" evidence="3">
    <location>
        <begin position="28"/>
        <end position="38"/>
    </location>
</feature>
<feature type="compositionally biased region" description="Low complexity" evidence="3">
    <location>
        <begin position="10"/>
        <end position="27"/>
    </location>
</feature>
<reference evidence="5 6" key="4">
    <citation type="journal article" date="2020" name="Sci. Rep.">
        <title>beta-carboline chemical signals induce reveromycin production through a LuxR family regulator in Streptomyces sp. SN-593.</title>
        <authorList>
            <person name="Panthee S."/>
            <person name="Kito N."/>
            <person name="Hayashi T."/>
            <person name="Shimizu T."/>
            <person name="Ishikawa J."/>
            <person name="Hamamoto H."/>
            <person name="Osada H."/>
            <person name="Takahashi S."/>
        </authorList>
    </citation>
    <scope>NUCLEOTIDE SEQUENCE [LARGE SCALE GENOMIC DNA]</scope>
    <source>
        <strain evidence="5 6">SN-593</strain>
    </source>
</reference>
<protein>
    <recommendedName>
        <fullName evidence="4">Carrier domain-containing protein</fullName>
    </recommendedName>
</protein>
<dbReference type="RefSeq" id="WP_202238245.1">
    <property type="nucleotide sequence ID" value="NZ_AP018365.1"/>
</dbReference>
<feature type="region of interest" description="Disordered" evidence="3">
    <location>
        <begin position="1"/>
        <end position="47"/>
    </location>
</feature>
<reference evidence="5 6" key="2">
    <citation type="journal article" date="2011" name="J. Antibiot.">
        <title>Furaquinocins I and J: novel polyketide isoprenoid hybrid compounds from Streptomyces reveromyceticus SN-593.</title>
        <authorList>
            <person name="Panthee S."/>
            <person name="Takahashi S."/>
            <person name="Takagi H."/>
            <person name="Nogawa T."/>
            <person name="Oowada E."/>
            <person name="Uramoto M."/>
            <person name="Osada H."/>
        </authorList>
    </citation>
    <scope>NUCLEOTIDE SEQUENCE [LARGE SCALE GENOMIC DNA]</scope>
    <source>
        <strain evidence="5 6">SN-593</strain>
    </source>
</reference>
<keyword evidence="1" id="KW-0596">Phosphopantetheine</keyword>
<dbReference type="AlphaFoldDB" id="A0A7U3UXX2"/>
<dbReference type="InterPro" id="IPR006162">
    <property type="entry name" value="Ppantetheine_attach_site"/>
</dbReference>
<name>A0A7U3UXX2_9ACTN</name>
<organism evidence="5 6">
    <name type="scientific">Actinacidiphila reveromycinica</name>
    <dbReference type="NCBI Taxonomy" id="659352"/>
    <lineage>
        <taxon>Bacteria</taxon>
        <taxon>Bacillati</taxon>
        <taxon>Actinomycetota</taxon>
        <taxon>Actinomycetes</taxon>
        <taxon>Kitasatosporales</taxon>
        <taxon>Streptomycetaceae</taxon>
        <taxon>Actinacidiphila</taxon>
    </lineage>
</organism>
<evidence type="ECO:0000256" key="3">
    <source>
        <dbReference type="SAM" id="MobiDB-lite"/>
    </source>
</evidence>
<gene>
    <name evidence="5" type="ORF">RVR_10180</name>
</gene>
<keyword evidence="2" id="KW-0597">Phosphoprotein</keyword>
<evidence type="ECO:0000256" key="2">
    <source>
        <dbReference type="ARBA" id="ARBA00022553"/>
    </source>
</evidence>
<keyword evidence="6" id="KW-1185">Reference proteome</keyword>
<proteinExistence type="predicted"/>
<dbReference type="PROSITE" id="PS00012">
    <property type="entry name" value="PHOSPHOPANTETHEINE"/>
    <property type="match status" value="1"/>
</dbReference>
<dbReference type="EMBL" id="AP018365">
    <property type="protein sequence ID" value="BBB02301.1"/>
    <property type="molecule type" value="Genomic_DNA"/>
</dbReference>
<feature type="domain" description="Carrier" evidence="4">
    <location>
        <begin position="49"/>
        <end position="125"/>
    </location>
</feature>
<dbReference type="KEGG" id="arev:RVR_10180"/>
<evidence type="ECO:0000259" key="4">
    <source>
        <dbReference type="PROSITE" id="PS50075"/>
    </source>
</evidence>
<dbReference type="Pfam" id="PF00550">
    <property type="entry name" value="PP-binding"/>
    <property type="match status" value="1"/>
</dbReference>
<accession>A0A7U3UXX2</accession>
<dbReference type="InterPro" id="IPR036736">
    <property type="entry name" value="ACP-like_sf"/>
</dbReference>